<dbReference type="GO" id="GO:0009097">
    <property type="term" value="P:isoleucine biosynthetic process"/>
    <property type="evidence" value="ECO:0007669"/>
    <property type="project" value="UniProtKB-UniRule"/>
</dbReference>
<comment type="similarity">
    <text evidence="2 9">Belongs to the alpha-IPM synthase/homocitrate synthase family.</text>
</comment>
<dbReference type="InterPro" id="IPR054691">
    <property type="entry name" value="LeuA/HCS_post-cat"/>
</dbReference>
<keyword evidence="5 9" id="KW-0808">Transferase</keyword>
<dbReference type="Gene3D" id="3.30.160.270">
    <property type="match status" value="1"/>
</dbReference>
<evidence type="ECO:0000256" key="4">
    <source>
        <dbReference type="ARBA" id="ARBA00022624"/>
    </source>
</evidence>
<dbReference type="InterPro" id="IPR036230">
    <property type="entry name" value="LeuA_allosteric_dom_sf"/>
</dbReference>
<evidence type="ECO:0000256" key="6">
    <source>
        <dbReference type="ARBA" id="ARBA00023304"/>
    </source>
</evidence>
<dbReference type="PROSITE" id="PS00815">
    <property type="entry name" value="AIPM_HOMOCIT_SYNTH_1"/>
    <property type="match status" value="1"/>
</dbReference>
<dbReference type="NCBIfam" id="TIGR00977">
    <property type="entry name" value="citramal_synth"/>
    <property type="match status" value="1"/>
</dbReference>
<accession>A0A424YHI8</accession>
<dbReference type="InterPro" id="IPR005675">
    <property type="entry name" value="Citramal_synthase"/>
</dbReference>
<evidence type="ECO:0000259" key="10">
    <source>
        <dbReference type="PROSITE" id="PS50991"/>
    </source>
</evidence>
<dbReference type="PANTHER" id="PTHR43538:SF1">
    <property type="entry name" value="(R)-CITRAMALATE SYNTHASE"/>
    <property type="match status" value="1"/>
</dbReference>
<feature type="domain" description="Pyruvate carboxyltransferase" evidence="10">
    <location>
        <begin position="4"/>
        <end position="269"/>
    </location>
</feature>
<dbReference type="Pfam" id="PF08502">
    <property type="entry name" value="LeuA_dimer"/>
    <property type="match status" value="1"/>
</dbReference>
<comment type="pathway">
    <text evidence="1">Amino-acid biosynthesis; L-isoleucine biosynthesis; 2-oxobutanoate from pyruvate: step 1/3.</text>
</comment>
<sequence>MAYWQIYDTTLRDGAQREGISFSVSDKIKITQKLDDLGIAYVEGGWPGSNPKDIEYFQRIKDIPLKNVKVTAFGSTRRPDIDVTFDPNVQSLLAAETQAVTIFGKSWDFQVTNILGTSLKENISMIEDTVNYLKNKNLEVIYDAEHFFDGYKYNSEYALLTLEAAQQGGADVIVLCDTNGGVMPFELMDIIREVKKRISVPLGIHTHNDSGMAAANSVIAAQMGIRHIQGTINGYGERCGNANLCTIIPNLKLKLNMDCIKDDDLTKLTNVSRYVSELANLSHQGSQPYVGNNAFAHKAGVHVSAVSKYNKAYEHIDPLKVGNKRRILISELSGKSNILYKARQNNIELHKDLPETKEVVELIKRLESQGYQFEGAEGSFELLLWKALNSYRNLFELEGFRVIVEKYGTNSMVSEATIKVNVDNHKVHTASEGNGPVNALDNALRKALEEVYPQIKNIKLVDYKVRVLDGQDGTGAKVRVLIESSDDKRKWGTVGVSSNIIEASWLALVDSIEYGLLSDEISAQNLLVKSNS</sequence>
<dbReference type="InterPro" id="IPR002034">
    <property type="entry name" value="AIPM/Hcit_synth_CS"/>
</dbReference>
<dbReference type="PANTHER" id="PTHR43538">
    <property type="entry name" value="ALPHA-IPM SYNTHASE/HOMOCITRATE SYNTHASE"/>
    <property type="match status" value="1"/>
</dbReference>
<dbReference type="Pfam" id="PF00682">
    <property type="entry name" value="HMGL-like"/>
    <property type="match status" value="1"/>
</dbReference>
<organism evidence="11 12">
    <name type="scientific">Candidatus Syntrophonatronum acetioxidans</name>
    <dbReference type="NCBI Taxonomy" id="1795816"/>
    <lineage>
        <taxon>Bacteria</taxon>
        <taxon>Bacillati</taxon>
        <taxon>Bacillota</taxon>
        <taxon>Clostridia</taxon>
        <taxon>Eubacteriales</taxon>
        <taxon>Syntrophomonadaceae</taxon>
        <taxon>Candidatus Syntrophonatronum</taxon>
    </lineage>
</organism>
<reference evidence="11 12" key="1">
    <citation type="submission" date="2018-08" db="EMBL/GenBank/DDBJ databases">
        <title>The metabolism and importance of syntrophic acetate oxidation coupled to methane or sulfide production in haloalkaline environments.</title>
        <authorList>
            <person name="Timmers P.H.A."/>
            <person name="Vavourakis C.D."/>
            <person name="Sorokin D.Y."/>
            <person name="Sinninghe Damste J.S."/>
            <person name="Muyzer G."/>
            <person name="Stams A.J.M."/>
            <person name="Plugge C.M."/>
        </authorList>
    </citation>
    <scope>NUCLEOTIDE SEQUENCE [LARGE SCALE GENOMIC DNA]</scope>
    <source>
        <strain evidence="11">MSAO_Bac1</strain>
    </source>
</reference>
<evidence type="ECO:0000256" key="2">
    <source>
        <dbReference type="ARBA" id="ARBA00006154"/>
    </source>
</evidence>
<dbReference type="AlphaFoldDB" id="A0A424YHI8"/>
<dbReference type="EC" id="2.3.3.21" evidence="8"/>
<dbReference type="InterPro" id="IPR013785">
    <property type="entry name" value="Aldolase_TIM"/>
</dbReference>
<dbReference type="GO" id="GO:0003852">
    <property type="term" value="F:2-isopropylmalate synthase activity"/>
    <property type="evidence" value="ECO:0007669"/>
    <property type="project" value="InterPro"/>
</dbReference>
<dbReference type="Gene3D" id="1.10.238.260">
    <property type="match status" value="1"/>
</dbReference>
<dbReference type="Proteomes" id="UP000285138">
    <property type="component" value="Unassembled WGS sequence"/>
</dbReference>
<dbReference type="Pfam" id="PF22617">
    <property type="entry name" value="HCS_D2"/>
    <property type="match status" value="1"/>
</dbReference>
<dbReference type="InterPro" id="IPR013709">
    <property type="entry name" value="2-isopropylmalate_synth_dimer"/>
</dbReference>
<evidence type="ECO:0000313" key="12">
    <source>
        <dbReference type="Proteomes" id="UP000285138"/>
    </source>
</evidence>
<evidence type="ECO:0000256" key="1">
    <source>
        <dbReference type="ARBA" id="ARBA00004743"/>
    </source>
</evidence>
<dbReference type="SMART" id="SM00917">
    <property type="entry name" value="LeuA_dimer"/>
    <property type="match status" value="1"/>
</dbReference>
<keyword evidence="6" id="KW-0100">Branched-chain amino acid biosynthesis</keyword>
<dbReference type="PROSITE" id="PS00816">
    <property type="entry name" value="AIPM_HOMOCIT_SYNTH_2"/>
    <property type="match status" value="1"/>
</dbReference>
<dbReference type="PROSITE" id="PS50991">
    <property type="entry name" value="PYR_CT"/>
    <property type="match status" value="1"/>
</dbReference>
<gene>
    <name evidence="11" type="ORF">D5R97_01900</name>
</gene>
<evidence type="ECO:0000256" key="8">
    <source>
        <dbReference type="NCBIfam" id="TIGR00977"/>
    </source>
</evidence>
<protein>
    <recommendedName>
        <fullName evidence="8">Citramalate synthase</fullName>
        <ecNumber evidence="8">2.3.3.21</ecNumber>
    </recommendedName>
</protein>
<keyword evidence="4" id="KW-0412">Isoleucine biosynthesis</keyword>
<evidence type="ECO:0000256" key="3">
    <source>
        <dbReference type="ARBA" id="ARBA00022605"/>
    </source>
</evidence>
<dbReference type="InterPro" id="IPR000891">
    <property type="entry name" value="PYR_CT"/>
</dbReference>
<evidence type="ECO:0000256" key="7">
    <source>
        <dbReference type="ARBA" id="ARBA00048263"/>
    </source>
</evidence>
<dbReference type="SUPFAM" id="SSF51569">
    <property type="entry name" value="Aldolase"/>
    <property type="match status" value="1"/>
</dbReference>
<dbReference type="GO" id="GO:0043714">
    <property type="term" value="F:(R)-citramalate synthase activity"/>
    <property type="evidence" value="ECO:0007669"/>
    <property type="project" value="UniProtKB-UniRule"/>
</dbReference>
<evidence type="ECO:0000256" key="9">
    <source>
        <dbReference type="RuleBase" id="RU003523"/>
    </source>
</evidence>
<keyword evidence="3" id="KW-0028">Amino-acid biosynthesis</keyword>
<dbReference type="SUPFAM" id="SSF110921">
    <property type="entry name" value="2-isopropylmalate synthase LeuA, allosteric (dimerisation) domain"/>
    <property type="match status" value="1"/>
</dbReference>
<dbReference type="EMBL" id="QZAA01000059">
    <property type="protein sequence ID" value="RQD77648.1"/>
    <property type="molecule type" value="Genomic_DNA"/>
</dbReference>
<proteinExistence type="inferred from homology"/>
<dbReference type="GO" id="GO:0009098">
    <property type="term" value="P:L-leucine biosynthetic process"/>
    <property type="evidence" value="ECO:0007669"/>
    <property type="project" value="InterPro"/>
</dbReference>
<dbReference type="CDD" id="cd07941">
    <property type="entry name" value="DRE_TIM_LeuA3"/>
    <property type="match status" value="1"/>
</dbReference>
<comment type="caution">
    <text evidence="11">The sequence shown here is derived from an EMBL/GenBank/DDBJ whole genome shotgun (WGS) entry which is preliminary data.</text>
</comment>
<name>A0A424YHI8_9FIRM</name>
<dbReference type="Gene3D" id="3.20.20.70">
    <property type="entry name" value="Aldolase class I"/>
    <property type="match status" value="1"/>
</dbReference>
<evidence type="ECO:0000313" key="11">
    <source>
        <dbReference type="EMBL" id="RQD77648.1"/>
    </source>
</evidence>
<dbReference type="UniPathway" id="UPA00047">
    <property type="reaction ID" value="UER00066"/>
</dbReference>
<evidence type="ECO:0000256" key="5">
    <source>
        <dbReference type="ARBA" id="ARBA00022679"/>
    </source>
</evidence>
<comment type="catalytic activity">
    <reaction evidence="7">
        <text>pyruvate + acetyl-CoA + H2O = (3R)-citramalate + CoA + H(+)</text>
        <dbReference type="Rhea" id="RHEA:19045"/>
        <dbReference type="ChEBI" id="CHEBI:15361"/>
        <dbReference type="ChEBI" id="CHEBI:15377"/>
        <dbReference type="ChEBI" id="CHEBI:15378"/>
        <dbReference type="ChEBI" id="CHEBI:30934"/>
        <dbReference type="ChEBI" id="CHEBI:57287"/>
        <dbReference type="ChEBI" id="CHEBI:57288"/>
        <dbReference type="EC" id="2.3.3.21"/>
    </reaction>
</comment>